<gene>
    <name evidence="5" type="ORF">SAMN05216245_11913</name>
</gene>
<organism evidence="5 6">
    <name type="scientific">Succiniclasticum ruminis DSM 9236</name>
    <dbReference type="NCBI Taxonomy" id="1123323"/>
    <lineage>
        <taxon>Bacteria</taxon>
        <taxon>Bacillati</taxon>
        <taxon>Bacillota</taxon>
        <taxon>Negativicutes</taxon>
        <taxon>Acidaminococcales</taxon>
        <taxon>Acidaminococcaceae</taxon>
        <taxon>Succiniclasticum</taxon>
    </lineage>
</organism>
<evidence type="ECO:0000313" key="6">
    <source>
        <dbReference type="Proteomes" id="UP000198896"/>
    </source>
</evidence>
<accession>A0A1I2DC11</accession>
<dbReference type="OrthoDB" id="159416at2"/>
<sequence>MNFFVIDFEFTFYKRPVGRPRGFFNEIIEAGAVLLDSRGAETGRMHAFVKPHFYPKQAKDAYDFCMITEKEMKKAIEFPEMVRQISALYTPGNCYFVTWGNEDFRVLDIGCQRHGIENPVRKEDCLDLALAYRLWKDDSFTTGLKAAAEELDTGSEGLWHTAYDDAFNTGKVLFKLLEKGWSLEEFLAAQAMKNQ</sequence>
<dbReference type="InterPro" id="IPR012337">
    <property type="entry name" value="RNaseH-like_sf"/>
</dbReference>
<dbReference type="AlphaFoldDB" id="A0A1I2DC11"/>
<dbReference type="GO" id="GO:0003676">
    <property type="term" value="F:nucleic acid binding"/>
    <property type="evidence" value="ECO:0007669"/>
    <property type="project" value="InterPro"/>
</dbReference>
<feature type="domain" description="Exonuclease" evidence="4">
    <location>
        <begin position="2"/>
        <end position="182"/>
    </location>
</feature>
<dbReference type="PANTHER" id="PTHR23044">
    <property type="entry name" value="3'-5' EXONUCLEASE ERI1-RELATED"/>
    <property type="match status" value="1"/>
</dbReference>
<name>A0A1I2DC11_9FIRM</name>
<dbReference type="PANTHER" id="PTHR23044:SF61">
    <property type="entry name" value="3'-5' EXORIBONUCLEASE 1-RELATED"/>
    <property type="match status" value="1"/>
</dbReference>
<evidence type="ECO:0000259" key="4">
    <source>
        <dbReference type="SMART" id="SM00479"/>
    </source>
</evidence>
<dbReference type="SUPFAM" id="SSF53098">
    <property type="entry name" value="Ribonuclease H-like"/>
    <property type="match status" value="1"/>
</dbReference>
<dbReference type="InterPro" id="IPR013520">
    <property type="entry name" value="Ribonucl_H"/>
</dbReference>
<dbReference type="SMART" id="SM00479">
    <property type="entry name" value="EXOIII"/>
    <property type="match status" value="1"/>
</dbReference>
<dbReference type="STRING" id="1123323.SAMN05216245_11913"/>
<evidence type="ECO:0000256" key="1">
    <source>
        <dbReference type="ARBA" id="ARBA00022722"/>
    </source>
</evidence>
<dbReference type="Proteomes" id="UP000198896">
    <property type="component" value="Unassembled WGS sequence"/>
</dbReference>
<dbReference type="EMBL" id="FONL01000019">
    <property type="protein sequence ID" value="SFE78092.1"/>
    <property type="molecule type" value="Genomic_DNA"/>
</dbReference>
<evidence type="ECO:0000313" key="5">
    <source>
        <dbReference type="EMBL" id="SFE78092.1"/>
    </source>
</evidence>
<protein>
    <submittedName>
        <fullName evidence="5">Sporulation inhibitor KapD</fullName>
    </submittedName>
</protein>
<dbReference type="GO" id="GO:0000175">
    <property type="term" value="F:3'-5'-RNA exonuclease activity"/>
    <property type="evidence" value="ECO:0007669"/>
    <property type="project" value="InterPro"/>
</dbReference>
<keyword evidence="6" id="KW-1185">Reference proteome</keyword>
<proteinExistence type="predicted"/>
<keyword evidence="1" id="KW-0540">Nuclease</keyword>
<keyword evidence="3" id="KW-0269">Exonuclease</keyword>
<dbReference type="Gene3D" id="3.30.420.10">
    <property type="entry name" value="Ribonuclease H-like superfamily/Ribonuclease H"/>
    <property type="match status" value="1"/>
</dbReference>
<evidence type="ECO:0000256" key="3">
    <source>
        <dbReference type="ARBA" id="ARBA00022839"/>
    </source>
</evidence>
<keyword evidence="2" id="KW-0378">Hydrolase</keyword>
<dbReference type="Pfam" id="PF00929">
    <property type="entry name" value="RNase_T"/>
    <property type="match status" value="1"/>
</dbReference>
<dbReference type="CDD" id="cd06133">
    <property type="entry name" value="ERI-1_3'hExo_like"/>
    <property type="match status" value="1"/>
</dbReference>
<dbReference type="RefSeq" id="WP_093914105.1">
    <property type="nucleotide sequence ID" value="NZ_FONL01000019.1"/>
</dbReference>
<dbReference type="InterPro" id="IPR036397">
    <property type="entry name" value="RNaseH_sf"/>
</dbReference>
<evidence type="ECO:0000256" key="2">
    <source>
        <dbReference type="ARBA" id="ARBA00022801"/>
    </source>
</evidence>
<dbReference type="InterPro" id="IPR047201">
    <property type="entry name" value="ERI-1_3'hExo-like"/>
</dbReference>
<reference evidence="5 6" key="1">
    <citation type="submission" date="2016-10" db="EMBL/GenBank/DDBJ databases">
        <authorList>
            <person name="de Groot N.N."/>
        </authorList>
    </citation>
    <scope>NUCLEOTIDE SEQUENCE [LARGE SCALE GENOMIC DNA]</scope>
    <source>
        <strain evidence="5 6">DSM 9236</strain>
    </source>
</reference>
<dbReference type="InterPro" id="IPR051274">
    <property type="entry name" value="3-5_Exoribonuclease"/>
</dbReference>